<dbReference type="EMBL" id="CAJVPT010023758">
    <property type="protein sequence ID" value="CAG8667073.1"/>
    <property type="molecule type" value="Genomic_DNA"/>
</dbReference>
<gene>
    <name evidence="1" type="ORF">ACOLOM_LOCUS8805</name>
</gene>
<keyword evidence="2" id="KW-1185">Reference proteome</keyword>
<evidence type="ECO:0000313" key="2">
    <source>
        <dbReference type="Proteomes" id="UP000789525"/>
    </source>
</evidence>
<reference evidence="1" key="1">
    <citation type="submission" date="2021-06" db="EMBL/GenBank/DDBJ databases">
        <authorList>
            <person name="Kallberg Y."/>
            <person name="Tangrot J."/>
            <person name="Rosling A."/>
        </authorList>
    </citation>
    <scope>NUCLEOTIDE SEQUENCE</scope>
    <source>
        <strain evidence="1">CL356</strain>
    </source>
</reference>
<feature type="non-terminal residue" evidence="1">
    <location>
        <position position="218"/>
    </location>
</feature>
<organism evidence="1 2">
    <name type="scientific">Acaulospora colombiana</name>
    <dbReference type="NCBI Taxonomy" id="27376"/>
    <lineage>
        <taxon>Eukaryota</taxon>
        <taxon>Fungi</taxon>
        <taxon>Fungi incertae sedis</taxon>
        <taxon>Mucoromycota</taxon>
        <taxon>Glomeromycotina</taxon>
        <taxon>Glomeromycetes</taxon>
        <taxon>Diversisporales</taxon>
        <taxon>Acaulosporaceae</taxon>
        <taxon>Acaulospora</taxon>
    </lineage>
</organism>
<comment type="caution">
    <text evidence="1">The sequence shown here is derived from an EMBL/GenBank/DDBJ whole genome shotgun (WGS) entry which is preliminary data.</text>
</comment>
<proteinExistence type="predicted"/>
<accession>A0ACA9NP07</accession>
<protein>
    <submittedName>
        <fullName evidence="1">10168_t:CDS:1</fullName>
    </submittedName>
</protein>
<evidence type="ECO:0000313" key="1">
    <source>
        <dbReference type="EMBL" id="CAG8667073.1"/>
    </source>
</evidence>
<dbReference type="Proteomes" id="UP000789525">
    <property type="component" value="Unassembled WGS sequence"/>
</dbReference>
<name>A0ACA9NP07_9GLOM</name>
<sequence>MSRIATNFADKYNLTPQMSVIELSNHTEELIKILRDPKVRENARNRFQKLGFSKEQKYALIPIQTSGRRIMGRDPVKKLALYIKENEDNLEPEQINELAYNLARTGPIVIAQSSLLKLLRKELRRLNTKYITLEAIYIPNITQESNKEQGKRQELREDEGYNCPEFFTLEKVQERLQKCDTANPPTIQNLIDTMVMLCMRPADVRNLHIDQYNSNNAE</sequence>